<dbReference type="InterPro" id="IPR042099">
    <property type="entry name" value="ANL_N_sf"/>
</dbReference>
<dbReference type="STRING" id="5762.D2VRY7"/>
<keyword evidence="7" id="KW-1185">Reference proteome</keyword>
<dbReference type="AlphaFoldDB" id="D2VRY7"/>
<feature type="region of interest" description="Disordered" evidence="3">
    <location>
        <begin position="487"/>
        <end position="511"/>
    </location>
</feature>
<evidence type="ECO:0000256" key="4">
    <source>
        <dbReference type="SAM" id="SignalP"/>
    </source>
</evidence>
<dbReference type="InterPro" id="IPR020845">
    <property type="entry name" value="AMP-binding_CS"/>
</dbReference>
<dbReference type="OrthoDB" id="10253115at2759"/>
<gene>
    <name evidence="6" type="ORF">NAEGRDRAFT_71750</name>
</gene>
<evidence type="ECO:0000256" key="2">
    <source>
        <dbReference type="ARBA" id="ARBA00022598"/>
    </source>
</evidence>
<feature type="chain" id="PRO_5003037855" evidence="4">
    <location>
        <begin position="23"/>
        <end position="618"/>
    </location>
</feature>
<dbReference type="InParanoid" id="D2VRY7"/>
<dbReference type="GeneID" id="8854437"/>
<dbReference type="Gene3D" id="3.40.50.12780">
    <property type="entry name" value="N-terminal domain of ligase-like"/>
    <property type="match status" value="1"/>
</dbReference>
<protein>
    <submittedName>
        <fullName evidence="6">Predicted protein</fullName>
    </submittedName>
</protein>
<feature type="signal peptide" evidence="4">
    <location>
        <begin position="1"/>
        <end position="22"/>
    </location>
</feature>
<dbReference type="Gene3D" id="3.30.300.30">
    <property type="match status" value="1"/>
</dbReference>
<evidence type="ECO:0000313" key="6">
    <source>
        <dbReference type="EMBL" id="EFC40546.1"/>
    </source>
</evidence>
<dbReference type="GO" id="GO:0006631">
    <property type="term" value="P:fatty acid metabolic process"/>
    <property type="evidence" value="ECO:0007669"/>
    <property type="project" value="TreeGrafter"/>
</dbReference>
<dbReference type="InterPro" id="IPR000873">
    <property type="entry name" value="AMP-dep_synth/lig_dom"/>
</dbReference>
<feature type="domain" description="AMP-dependent synthetase/ligase" evidence="5">
    <location>
        <begin position="31"/>
        <end position="439"/>
    </location>
</feature>
<dbReference type="Proteomes" id="UP000006671">
    <property type="component" value="Unassembled WGS sequence"/>
</dbReference>
<keyword evidence="4" id="KW-0732">Signal</keyword>
<reference evidence="6 7" key="1">
    <citation type="journal article" date="2010" name="Cell">
        <title>The genome of Naegleria gruberi illuminates early eukaryotic versatility.</title>
        <authorList>
            <person name="Fritz-Laylin L.K."/>
            <person name="Prochnik S.E."/>
            <person name="Ginger M.L."/>
            <person name="Dacks J.B."/>
            <person name="Carpenter M.L."/>
            <person name="Field M.C."/>
            <person name="Kuo A."/>
            <person name="Paredez A."/>
            <person name="Chapman J."/>
            <person name="Pham J."/>
            <person name="Shu S."/>
            <person name="Neupane R."/>
            <person name="Cipriano M."/>
            <person name="Mancuso J."/>
            <person name="Tu H."/>
            <person name="Salamov A."/>
            <person name="Lindquist E."/>
            <person name="Shapiro H."/>
            <person name="Lucas S."/>
            <person name="Grigoriev I.V."/>
            <person name="Cande W.Z."/>
            <person name="Fulton C."/>
            <person name="Rokhsar D.S."/>
            <person name="Dawson S.C."/>
        </authorList>
    </citation>
    <scope>NUCLEOTIDE SEQUENCE [LARGE SCALE GENOMIC DNA]</scope>
    <source>
        <strain evidence="6 7">NEG-M</strain>
    </source>
</reference>
<sequence length="618" mass="69330">MSILTWFRKQFLLLLMSRFSIPRDVFRFAYKRYANDKYALISPSIKPLTYSELKERMLTLLTVLTNKASLRKGDYLFTLLPEGSEYILAMLACFESGIILVNIPRNAGKELLLHVMDKVEIREDRNYCFLYDRRAGEESSQLLKEIVPQISLLSFDVIDEEFNNIVTNSKKSKSDFYQYSSNVINPDDWYSLGFTSGTTSVPKCLSANHGLFILSLTLTIRNVELGPVSFSSPPIDKSKLDPSIDPEKINEVSLVGIPTNGAGSGMVIPTLISGGALLIPSEFTAEEFLKLIPKYKVTRLFTTPSLLIDLLDSPNIDKVDLSSLTNIIYGTELMPVGKLEEALARFGPILQQGYGSAEVLPPVSMLSTTNHLLESNTIDENGKYRWAPRSVLSSVGIVVPQVQVVIADDDDKVLEWTDKSKPPPIGNILVKSPTQFKGYIKNQEMTEKTLKGGWLHIGDVGYLREGRLYVLGRRADVIERRINSSASSISTNNNHDDNDDTTKTTSSTTHTTYPRLVEEIIHDHPAIKETAYVQVSEEKAVMAISLRHGRKADIVNDEEKKKALCEELMLFLTEKKVPQEDLPNSIHIFDGDLPRSQLAKVLKREVRVYLQQSSSVTK</sequence>
<dbReference type="VEuPathDB" id="AmoebaDB:NAEGRDRAFT_71750"/>
<keyword evidence="2" id="KW-0436">Ligase</keyword>
<dbReference type="Pfam" id="PF00501">
    <property type="entry name" value="AMP-binding"/>
    <property type="match status" value="1"/>
</dbReference>
<name>D2VRY7_NAEGR</name>
<dbReference type="PROSITE" id="PS00455">
    <property type="entry name" value="AMP_BINDING"/>
    <property type="match status" value="1"/>
</dbReference>
<dbReference type="PANTHER" id="PTHR43201:SF5">
    <property type="entry name" value="MEDIUM-CHAIN ACYL-COA LIGASE ACSF2, MITOCHONDRIAL"/>
    <property type="match status" value="1"/>
</dbReference>
<dbReference type="RefSeq" id="XP_002673290.1">
    <property type="nucleotide sequence ID" value="XM_002673244.1"/>
</dbReference>
<dbReference type="SUPFAM" id="SSF56801">
    <property type="entry name" value="Acetyl-CoA synthetase-like"/>
    <property type="match status" value="1"/>
</dbReference>
<dbReference type="GO" id="GO:0031956">
    <property type="term" value="F:medium-chain fatty acid-CoA ligase activity"/>
    <property type="evidence" value="ECO:0007669"/>
    <property type="project" value="TreeGrafter"/>
</dbReference>
<organism evidence="7">
    <name type="scientific">Naegleria gruberi</name>
    <name type="common">Amoeba</name>
    <dbReference type="NCBI Taxonomy" id="5762"/>
    <lineage>
        <taxon>Eukaryota</taxon>
        <taxon>Discoba</taxon>
        <taxon>Heterolobosea</taxon>
        <taxon>Tetramitia</taxon>
        <taxon>Eutetramitia</taxon>
        <taxon>Vahlkampfiidae</taxon>
        <taxon>Naegleria</taxon>
    </lineage>
</organism>
<dbReference type="EMBL" id="GG738892">
    <property type="protein sequence ID" value="EFC40546.1"/>
    <property type="molecule type" value="Genomic_DNA"/>
</dbReference>
<evidence type="ECO:0000256" key="3">
    <source>
        <dbReference type="SAM" id="MobiDB-lite"/>
    </source>
</evidence>
<evidence type="ECO:0000259" key="5">
    <source>
        <dbReference type="Pfam" id="PF00501"/>
    </source>
</evidence>
<dbReference type="KEGG" id="ngr:NAEGRDRAFT_71750"/>
<dbReference type="eggNOG" id="KOG1176">
    <property type="taxonomic scope" value="Eukaryota"/>
</dbReference>
<dbReference type="PANTHER" id="PTHR43201">
    <property type="entry name" value="ACYL-COA SYNTHETASE"/>
    <property type="match status" value="1"/>
</dbReference>
<evidence type="ECO:0000313" key="7">
    <source>
        <dbReference type="Proteomes" id="UP000006671"/>
    </source>
</evidence>
<evidence type="ECO:0000256" key="1">
    <source>
        <dbReference type="ARBA" id="ARBA00006432"/>
    </source>
</evidence>
<dbReference type="InterPro" id="IPR045851">
    <property type="entry name" value="AMP-bd_C_sf"/>
</dbReference>
<accession>D2VRY7</accession>
<comment type="similarity">
    <text evidence="1">Belongs to the ATP-dependent AMP-binding enzyme family.</text>
</comment>
<proteinExistence type="inferred from homology"/>